<evidence type="ECO:0000256" key="1">
    <source>
        <dbReference type="ARBA" id="ARBA00004651"/>
    </source>
</evidence>
<reference evidence="15" key="1">
    <citation type="submission" date="2018-06" db="EMBL/GenBank/DDBJ databases">
        <title>Genome assembly of Danube salmon.</title>
        <authorList>
            <person name="Macqueen D.J."/>
            <person name="Gundappa M.K."/>
        </authorList>
    </citation>
    <scope>NUCLEOTIDE SEQUENCE [LARGE SCALE GENOMIC DNA]</scope>
</reference>
<keyword evidence="7 13" id="KW-0406">Ion transport</keyword>
<gene>
    <name evidence="14" type="primary">TTYH3</name>
</gene>
<comment type="similarity">
    <text evidence="2 13">Belongs to the tweety family.</text>
</comment>
<dbReference type="Pfam" id="PF04906">
    <property type="entry name" value="Tweety"/>
    <property type="match status" value="1"/>
</dbReference>
<dbReference type="InterPro" id="IPR006990">
    <property type="entry name" value="Tweety"/>
</dbReference>
<evidence type="ECO:0000256" key="10">
    <source>
        <dbReference type="ARBA" id="ARBA00023180"/>
    </source>
</evidence>
<evidence type="ECO:0000256" key="8">
    <source>
        <dbReference type="ARBA" id="ARBA00023136"/>
    </source>
</evidence>
<evidence type="ECO:0000256" key="2">
    <source>
        <dbReference type="ARBA" id="ARBA00009849"/>
    </source>
</evidence>
<keyword evidence="8 13" id="KW-0472">Membrane</keyword>
<protein>
    <recommendedName>
        <fullName evidence="13">Protein tweety homolog</fullName>
    </recommendedName>
</protein>
<keyword evidence="12 13" id="KW-0407">Ion channel</keyword>
<keyword evidence="15" id="KW-1185">Reference proteome</keyword>
<reference evidence="14" key="2">
    <citation type="submission" date="2025-08" db="UniProtKB">
        <authorList>
            <consortium name="Ensembl"/>
        </authorList>
    </citation>
    <scope>IDENTIFICATION</scope>
</reference>
<feature type="transmembrane region" description="Helical" evidence="13">
    <location>
        <begin position="96"/>
        <end position="114"/>
    </location>
</feature>
<keyword evidence="10" id="KW-0325">Glycoprotein</keyword>
<keyword evidence="4" id="KW-1003">Cell membrane</keyword>
<name>A0A4W5KXR4_9TELE</name>
<dbReference type="GO" id="GO:0005229">
    <property type="term" value="F:intracellularly calcium-gated chloride channel activity"/>
    <property type="evidence" value="ECO:0007669"/>
    <property type="project" value="TreeGrafter"/>
</dbReference>
<dbReference type="Ensembl" id="ENSHHUT00000015651.1">
    <property type="protein sequence ID" value="ENSHHUP00000015125.1"/>
    <property type="gene ID" value="ENSHHUG00000009294.1"/>
</dbReference>
<keyword evidence="3 13" id="KW-0813">Transport</keyword>
<organism evidence="14 15">
    <name type="scientific">Hucho hucho</name>
    <name type="common">huchen</name>
    <dbReference type="NCBI Taxonomy" id="62062"/>
    <lineage>
        <taxon>Eukaryota</taxon>
        <taxon>Metazoa</taxon>
        <taxon>Chordata</taxon>
        <taxon>Craniata</taxon>
        <taxon>Vertebrata</taxon>
        <taxon>Euteleostomi</taxon>
        <taxon>Actinopterygii</taxon>
        <taxon>Neopterygii</taxon>
        <taxon>Teleostei</taxon>
        <taxon>Protacanthopterygii</taxon>
        <taxon>Salmoniformes</taxon>
        <taxon>Salmonidae</taxon>
        <taxon>Salmoninae</taxon>
        <taxon>Hucho</taxon>
    </lineage>
</organism>
<dbReference type="Proteomes" id="UP000314982">
    <property type="component" value="Unassembled WGS sequence"/>
</dbReference>
<reference evidence="14" key="3">
    <citation type="submission" date="2025-09" db="UniProtKB">
        <authorList>
            <consortium name="Ensembl"/>
        </authorList>
    </citation>
    <scope>IDENTIFICATION</scope>
</reference>
<dbReference type="GeneTree" id="ENSGT00950000183060"/>
<keyword evidence="11 13" id="KW-0868">Chloride</keyword>
<keyword evidence="6 13" id="KW-1133">Transmembrane helix</keyword>
<evidence type="ECO:0000313" key="14">
    <source>
        <dbReference type="Ensembl" id="ENSHHUP00000015125.1"/>
    </source>
</evidence>
<keyword evidence="5 13" id="KW-0812">Transmembrane</keyword>
<dbReference type="GO" id="GO:0005886">
    <property type="term" value="C:plasma membrane"/>
    <property type="evidence" value="ECO:0007669"/>
    <property type="project" value="UniProtKB-SubCell"/>
</dbReference>
<evidence type="ECO:0000256" key="7">
    <source>
        <dbReference type="ARBA" id="ARBA00023065"/>
    </source>
</evidence>
<evidence type="ECO:0000256" key="4">
    <source>
        <dbReference type="ARBA" id="ARBA00022475"/>
    </source>
</evidence>
<dbReference type="PANTHER" id="PTHR12424">
    <property type="entry name" value="TWEETY-RELATED"/>
    <property type="match status" value="1"/>
</dbReference>
<comment type="subcellular location">
    <subcellularLocation>
        <location evidence="1">Cell membrane</location>
        <topology evidence="1">Multi-pass membrane protein</topology>
    </subcellularLocation>
</comment>
<evidence type="ECO:0000256" key="9">
    <source>
        <dbReference type="ARBA" id="ARBA00023173"/>
    </source>
</evidence>
<comment type="function">
    <text evidence="13">Probable chloride channel.</text>
</comment>
<feature type="transmembrane region" description="Helical" evidence="13">
    <location>
        <begin position="270"/>
        <end position="298"/>
    </location>
</feature>
<comment type="caution">
    <text evidence="13">Lacks conserved residue(s) required for the propagation of feature annotation.</text>
</comment>
<feature type="transmembrane region" description="Helical" evidence="13">
    <location>
        <begin position="120"/>
        <end position="139"/>
    </location>
</feature>
<evidence type="ECO:0000256" key="13">
    <source>
        <dbReference type="RuleBase" id="RU361114"/>
    </source>
</evidence>
<sequence>MCGLATRPLSSHSVIPGSPIAVGRGWGCVCLSVSCCPIAVGSGWAQSCVSVCLSTPHCPLLSYSCREVGARAVSVCLSPHCPLLVGDRTANTHTEAGLWVCVCVILANVITPAVISANEITLPVSCLFLSAGIAVGFYGNGESCDGANRLAYSLRHANRTVAGVNKLVMDSALSLNQTVEGGLVQLETTYSEQTDYVSIVQKLQGQLDELVRLMVDIPFWSNFDISLEDLAIKTEAFDWYRWLVYLTLLLFDVLICLLVLFGLIRNSKGTLIGVCLLGVLTLIISWGSLGLELAAAAVSVSMEMCR</sequence>
<keyword evidence="9 13" id="KW-0869">Chloride channel</keyword>
<evidence type="ECO:0000256" key="3">
    <source>
        <dbReference type="ARBA" id="ARBA00022448"/>
    </source>
</evidence>
<accession>A0A4W5KXR4</accession>
<dbReference type="PROSITE" id="PS51257">
    <property type="entry name" value="PROKAR_LIPOPROTEIN"/>
    <property type="match status" value="1"/>
</dbReference>
<evidence type="ECO:0000256" key="11">
    <source>
        <dbReference type="ARBA" id="ARBA00023214"/>
    </source>
</evidence>
<dbReference type="AlphaFoldDB" id="A0A4W5KXR4"/>
<dbReference type="PANTHER" id="PTHR12424:SF4">
    <property type="entry name" value="PROTEIN TWEETY HOMOLOG 3"/>
    <property type="match status" value="1"/>
</dbReference>
<dbReference type="GO" id="GO:0072320">
    <property type="term" value="F:volume-sensitive chloride channel activity"/>
    <property type="evidence" value="ECO:0007669"/>
    <property type="project" value="TreeGrafter"/>
</dbReference>
<evidence type="ECO:0000256" key="5">
    <source>
        <dbReference type="ARBA" id="ARBA00022692"/>
    </source>
</evidence>
<evidence type="ECO:0000256" key="12">
    <source>
        <dbReference type="ARBA" id="ARBA00023303"/>
    </source>
</evidence>
<evidence type="ECO:0000313" key="15">
    <source>
        <dbReference type="Proteomes" id="UP000314982"/>
    </source>
</evidence>
<feature type="transmembrane region" description="Helical" evidence="13">
    <location>
        <begin position="242"/>
        <end position="264"/>
    </location>
</feature>
<proteinExistence type="inferred from homology"/>
<evidence type="ECO:0000256" key="6">
    <source>
        <dbReference type="ARBA" id="ARBA00022989"/>
    </source>
</evidence>
<dbReference type="GO" id="GO:0034707">
    <property type="term" value="C:chloride channel complex"/>
    <property type="evidence" value="ECO:0007669"/>
    <property type="project" value="UniProtKB-UniRule"/>
</dbReference>